<evidence type="ECO:0000313" key="1">
    <source>
        <dbReference type="EMBL" id="KNZ54193.1"/>
    </source>
</evidence>
<evidence type="ECO:0000313" key="2">
    <source>
        <dbReference type="Proteomes" id="UP000037035"/>
    </source>
</evidence>
<protein>
    <submittedName>
        <fullName evidence="1">Uncharacterized protein</fullName>
    </submittedName>
</protein>
<gene>
    <name evidence="1" type="ORF">VP01_3013g5</name>
</gene>
<dbReference type="EMBL" id="LAVV01007962">
    <property type="protein sequence ID" value="KNZ54193.1"/>
    <property type="molecule type" value="Genomic_DNA"/>
</dbReference>
<reference evidence="1 2" key="1">
    <citation type="submission" date="2015-08" db="EMBL/GenBank/DDBJ databases">
        <title>Next Generation Sequencing and Analysis of the Genome of Puccinia sorghi L Schw, the Causal Agent of Maize Common Rust.</title>
        <authorList>
            <person name="Rochi L."/>
            <person name="Burguener G."/>
            <person name="Darino M."/>
            <person name="Turjanski A."/>
            <person name="Kreff E."/>
            <person name="Dieguez M.J."/>
            <person name="Sacco F."/>
        </authorList>
    </citation>
    <scope>NUCLEOTIDE SEQUENCE [LARGE SCALE GENOMIC DNA]</scope>
    <source>
        <strain evidence="1 2">RO10H11247</strain>
    </source>
</reference>
<comment type="caution">
    <text evidence="1">The sequence shown here is derived from an EMBL/GenBank/DDBJ whole genome shotgun (WGS) entry which is preliminary data.</text>
</comment>
<dbReference type="AlphaFoldDB" id="A0A0L6V073"/>
<name>A0A0L6V073_9BASI</name>
<sequence length="98" mass="11234">MALQLELQEQGIHINFIEPKPKYHCPKLHSGTPKRPPTSLSFLSFHISRKLEVMKLSFAEKKALPIGTNLLDMIHNFDSIISSCEVKFHQYPPEAHIN</sequence>
<keyword evidence="2" id="KW-1185">Reference proteome</keyword>
<accession>A0A0L6V073</accession>
<dbReference type="VEuPathDB" id="FungiDB:VP01_3013g5"/>
<proteinExistence type="predicted"/>
<dbReference type="Proteomes" id="UP000037035">
    <property type="component" value="Unassembled WGS sequence"/>
</dbReference>
<organism evidence="1 2">
    <name type="scientific">Puccinia sorghi</name>
    <dbReference type="NCBI Taxonomy" id="27349"/>
    <lineage>
        <taxon>Eukaryota</taxon>
        <taxon>Fungi</taxon>
        <taxon>Dikarya</taxon>
        <taxon>Basidiomycota</taxon>
        <taxon>Pucciniomycotina</taxon>
        <taxon>Pucciniomycetes</taxon>
        <taxon>Pucciniales</taxon>
        <taxon>Pucciniaceae</taxon>
        <taxon>Puccinia</taxon>
    </lineage>
</organism>